<feature type="compositionally biased region" description="Low complexity" evidence="1">
    <location>
        <begin position="55"/>
        <end position="70"/>
    </location>
</feature>
<comment type="caution">
    <text evidence="2">The sequence shown here is derived from an EMBL/GenBank/DDBJ whole genome shotgun (WGS) entry which is preliminary data.</text>
</comment>
<dbReference type="VEuPathDB" id="FungiDB:CPUR_06284"/>
<evidence type="ECO:0000313" key="3">
    <source>
        <dbReference type="Proteomes" id="UP000016801"/>
    </source>
</evidence>
<reference evidence="2 3" key="1">
    <citation type="journal article" date="2013" name="PLoS Genet.">
        <title>Plant-symbiotic fungi as chemical engineers: Multi-genome analysis of the Clavicipitaceae reveals dynamics of alkaloid loci.</title>
        <authorList>
            <person name="Schardl C.L."/>
            <person name="Young C.A."/>
            <person name="Hesse U."/>
            <person name="Amyotte S.G."/>
            <person name="Andreeva K."/>
            <person name="Calie P.J."/>
            <person name="Fleetwood D.J."/>
            <person name="Haws D.C."/>
            <person name="Moore N."/>
            <person name="Oeser B."/>
            <person name="Panaccione D.G."/>
            <person name="Schweri K.K."/>
            <person name="Voisey C.R."/>
            <person name="Farman M.L."/>
            <person name="Jaromczyk J.W."/>
            <person name="Roe B.A."/>
            <person name="O'Sullivan D.M."/>
            <person name="Scott B."/>
            <person name="Tudzynski P."/>
            <person name="An Z."/>
            <person name="Arnaoudova E.G."/>
            <person name="Bullock C.T."/>
            <person name="Charlton N.D."/>
            <person name="Chen L."/>
            <person name="Cox M."/>
            <person name="Dinkins R.D."/>
            <person name="Florea S."/>
            <person name="Glenn A.E."/>
            <person name="Gordon A."/>
            <person name="Gueldener U."/>
            <person name="Harris D.R."/>
            <person name="Hollin W."/>
            <person name="Jaromczyk J."/>
            <person name="Johnson R.D."/>
            <person name="Khan A.K."/>
            <person name="Leistner E."/>
            <person name="Leuchtmann A."/>
            <person name="Li C."/>
            <person name="Liu J."/>
            <person name="Liu J."/>
            <person name="Liu M."/>
            <person name="Mace W."/>
            <person name="Machado C."/>
            <person name="Nagabhyru P."/>
            <person name="Pan J."/>
            <person name="Schmid J."/>
            <person name="Sugawara K."/>
            <person name="Steiner U."/>
            <person name="Takach J.E."/>
            <person name="Tanaka E."/>
            <person name="Webb J.S."/>
            <person name="Wilson E.V."/>
            <person name="Wiseman J.L."/>
            <person name="Yoshida R."/>
            <person name="Zeng Z."/>
        </authorList>
    </citation>
    <scope>NUCLEOTIDE SEQUENCE [LARGE SCALE GENOMIC DNA]</scope>
    <source>
        <strain evidence="2 3">20.1</strain>
    </source>
</reference>
<feature type="compositionally biased region" description="Low complexity" evidence="1">
    <location>
        <begin position="193"/>
        <end position="210"/>
    </location>
</feature>
<dbReference type="AlphaFoldDB" id="M1WH72"/>
<gene>
    <name evidence="2" type="ORF">CPUR_06284</name>
</gene>
<dbReference type="EMBL" id="CAGA01000041">
    <property type="protein sequence ID" value="CCE32424.1"/>
    <property type="molecule type" value="Genomic_DNA"/>
</dbReference>
<feature type="region of interest" description="Disordered" evidence="1">
    <location>
        <begin position="133"/>
        <end position="210"/>
    </location>
</feature>
<feature type="compositionally biased region" description="Basic and acidic residues" evidence="1">
    <location>
        <begin position="153"/>
        <end position="171"/>
    </location>
</feature>
<dbReference type="Proteomes" id="UP000016801">
    <property type="component" value="Unassembled WGS sequence"/>
</dbReference>
<protein>
    <submittedName>
        <fullName evidence="2">Uncharacterized protein</fullName>
    </submittedName>
</protein>
<keyword evidence="3" id="KW-1185">Reference proteome</keyword>
<dbReference type="OrthoDB" id="10487092at2759"/>
<name>M1WH72_CLAP2</name>
<feature type="region of interest" description="Disordered" evidence="1">
    <location>
        <begin position="1"/>
        <end position="36"/>
    </location>
</feature>
<proteinExistence type="predicted"/>
<feature type="compositionally biased region" description="Pro residues" evidence="1">
    <location>
        <begin position="71"/>
        <end position="80"/>
    </location>
</feature>
<sequence>MLHDINNPQPPPNDAYPVMAKPQASSKLHFHPSPSVPISASLRALRHLAFGLVSQESQVSRVSQSAASPAPLRPSRPPHAPRGLSPLPSPLFMASQALSIRPAETHTPAGLFTGSTTTPRPRQHLNHAIHMIPTLSQTTPPSACRPKKHRTSSHQEEERTPPRGTSKKDQQEGPPGGPPSTRLPPSAAASYHQLPPAQAAKAAPLARLEC</sequence>
<evidence type="ECO:0000256" key="1">
    <source>
        <dbReference type="SAM" id="MobiDB-lite"/>
    </source>
</evidence>
<accession>M1WH72</accession>
<feature type="region of interest" description="Disordered" evidence="1">
    <location>
        <begin position="55"/>
        <end position="90"/>
    </location>
</feature>
<organism evidence="2 3">
    <name type="scientific">Claviceps purpurea (strain 20.1)</name>
    <name type="common">Ergot fungus</name>
    <name type="synonym">Sphacelia segetum</name>
    <dbReference type="NCBI Taxonomy" id="1111077"/>
    <lineage>
        <taxon>Eukaryota</taxon>
        <taxon>Fungi</taxon>
        <taxon>Dikarya</taxon>
        <taxon>Ascomycota</taxon>
        <taxon>Pezizomycotina</taxon>
        <taxon>Sordariomycetes</taxon>
        <taxon>Hypocreomycetidae</taxon>
        <taxon>Hypocreales</taxon>
        <taxon>Clavicipitaceae</taxon>
        <taxon>Claviceps</taxon>
    </lineage>
</organism>
<dbReference type="HOGENOM" id="CLU_1309988_0_0_1"/>
<evidence type="ECO:0000313" key="2">
    <source>
        <dbReference type="EMBL" id="CCE32424.1"/>
    </source>
</evidence>